<feature type="domain" description="DUF4832" evidence="1">
    <location>
        <begin position="17"/>
        <end position="234"/>
    </location>
</feature>
<dbReference type="InterPro" id="IPR032267">
    <property type="entry name" value="DUF4832"/>
</dbReference>
<feature type="non-terminal residue" evidence="2">
    <location>
        <position position="1"/>
    </location>
</feature>
<evidence type="ECO:0000259" key="1">
    <source>
        <dbReference type="Pfam" id="PF16116"/>
    </source>
</evidence>
<dbReference type="Proteomes" id="UP000886047">
    <property type="component" value="Unassembled WGS sequence"/>
</dbReference>
<gene>
    <name evidence="2" type="ORF">ENN90_06380</name>
</gene>
<proteinExistence type="predicted"/>
<reference evidence="2" key="1">
    <citation type="journal article" date="2020" name="mSystems">
        <title>Genome- and Community-Level Interaction Insights into Carbon Utilization and Element Cycling Functions of Hydrothermarchaeota in Hydrothermal Sediment.</title>
        <authorList>
            <person name="Zhou Z."/>
            <person name="Liu Y."/>
            <person name="Xu W."/>
            <person name="Pan J."/>
            <person name="Luo Z.H."/>
            <person name="Li M."/>
        </authorList>
    </citation>
    <scope>NUCLEOTIDE SEQUENCE [LARGE SCALE GENOMIC DNA]</scope>
    <source>
        <strain evidence="2">SpSt-1217</strain>
    </source>
</reference>
<organism evidence="2">
    <name type="scientific">Mariniphaga anaerophila</name>
    <dbReference type="NCBI Taxonomy" id="1484053"/>
    <lineage>
        <taxon>Bacteria</taxon>
        <taxon>Pseudomonadati</taxon>
        <taxon>Bacteroidota</taxon>
        <taxon>Bacteroidia</taxon>
        <taxon>Marinilabiliales</taxon>
        <taxon>Prolixibacteraceae</taxon>
        <taxon>Mariniphaga</taxon>
    </lineage>
</organism>
<comment type="caution">
    <text evidence="2">The sequence shown here is derived from an EMBL/GenBank/DDBJ whole genome shotgun (WGS) entry which is preliminary data.</text>
</comment>
<name>A0A831LAT1_9BACT</name>
<dbReference type="Pfam" id="PF16116">
    <property type="entry name" value="DUF4832"/>
    <property type="match status" value="1"/>
</dbReference>
<protein>
    <submittedName>
        <fullName evidence="2">DUF4832 domain-containing protein</fullName>
    </submittedName>
</protein>
<dbReference type="EMBL" id="DSDK01000351">
    <property type="protein sequence ID" value="HDR51234.1"/>
    <property type="molecule type" value="Genomic_DNA"/>
</dbReference>
<accession>A0A831LAT1</accession>
<evidence type="ECO:0000313" key="2">
    <source>
        <dbReference type="EMBL" id="HDR51234.1"/>
    </source>
</evidence>
<dbReference type="AlphaFoldDB" id="A0A831LAT1"/>
<sequence>SPALKESEAYNGSDAARIGFYNDCFLSSYSDVGTYSDYGNDLTESRIDTTNLKPYLALDSKFTAVGGETCRDDWSPFNKCEGNAVHEMERMHFSYLNAHYNNQAVNNHWVSGGCMDEIKRRLGYRFVLREAVFDNWTAAGGIFPILLEMENVGFASPFNPRLTELIMRNVKSGAVYSFELKTDPRFWFVGRFELSEKIQIPADMPKGTYEILLNLPDPEPALKNNPDFSIRLANEYLWEPETGFNNLQHVCEIK</sequence>